<feature type="transmembrane region" description="Helical" evidence="15">
    <location>
        <begin position="12"/>
        <end position="30"/>
    </location>
</feature>
<dbReference type="InterPro" id="IPR002146">
    <property type="entry name" value="ATP_synth_b/b'su_bac/chlpt"/>
</dbReference>
<evidence type="ECO:0000313" key="19">
    <source>
        <dbReference type="Proteomes" id="UP001302349"/>
    </source>
</evidence>
<keyword evidence="5 15" id="KW-0812">Transmembrane</keyword>
<evidence type="ECO:0000256" key="9">
    <source>
        <dbReference type="ARBA" id="ARBA00023136"/>
    </source>
</evidence>
<keyword evidence="2 15" id="KW-0813">Transport</keyword>
<dbReference type="InterPro" id="IPR050059">
    <property type="entry name" value="ATP_synthase_B_chain"/>
</dbReference>
<dbReference type="PANTHER" id="PTHR33445:SF1">
    <property type="entry name" value="ATP SYNTHASE SUBUNIT B"/>
    <property type="match status" value="1"/>
</dbReference>
<dbReference type="SUPFAM" id="SSF81573">
    <property type="entry name" value="F1F0 ATP synthase subunit B, membrane domain"/>
    <property type="match status" value="1"/>
</dbReference>
<dbReference type="InterPro" id="IPR005864">
    <property type="entry name" value="ATP_synth_F0_bsu_bac"/>
</dbReference>
<dbReference type="HAMAP" id="MF_01398">
    <property type="entry name" value="ATP_synth_b_bprime"/>
    <property type="match status" value="1"/>
</dbReference>
<evidence type="ECO:0000256" key="12">
    <source>
        <dbReference type="ARBA" id="ARBA00025614"/>
    </source>
</evidence>
<protein>
    <recommendedName>
        <fullName evidence="15">ATP synthase subunit b</fullName>
    </recommendedName>
    <alternativeName>
        <fullName evidence="15">ATP synthase F(0) sector subunit b</fullName>
    </alternativeName>
    <alternativeName>
        <fullName evidence="15">ATPase subunit I</fullName>
    </alternativeName>
    <alternativeName>
        <fullName evidence="15">F-type ATPase subunit b</fullName>
        <shortName evidence="15">F-ATPase subunit b</shortName>
    </alternativeName>
</protein>
<evidence type="ECO:0000256" key="3">
    <source>
        <dbReference type="ARBA" id="ARBA00022475"/>
    </source>
</evidence>
<comment type="function">
    <text evidence="12">Component of the F(0) channel, it forms part of the peripheral stalk, linking F(1) to F(0). The b'-subunit is a diverged and duplicated form of b found in plants and photosynthetic bacteria.</text>
</comment>
<comment type="function">
    <text evidence="11 15">F(1)F(0) ATP synthase produces ATP from ADP in the presence of a proton or sodium gradient. F-type ATPases consist of two structural domains, F(1) containing the extramembraneous catalytic core and F(0) containing the membrane proton channel, linked together by a central stalk and a peripheral stalk. During catalysis, ATP synthesis in the catalytic domain of F(1) is coupled via a rotary mechanism of the central stalk subunits to proton translocation.</text>
</comment>
<comment type="subcellular location">
    <subcellularLocation>
        <location evidence="15">Cell membrane</location>
        <topology evidence="15">Single-pass membrane protein</topology>
    </subcellularLocation>
    <subcellularLocation>
        <location evidence="14">Endomembrane system</location>
        <topology evidence="14">Single-pass membrane protein</topology>
    </subcellularLocation>
</comment>
<keyword evidence="4 15" id="KW-0138">CF(0)</keyword>
<keyword evidence="6 15" id="KW-0375">Hydrogen ion transport</keyword>
<dbReference type="RefSeq" id="WP_152001672.1">
    <property type="nucleotide sequence ID" value="NZ_CP136051.1"/>
</dbReference>
<keyword evidence="7 15" id="KW-1133">Transmembrane helix</keyword>
<keyword evidence="10 15" id="KW-0066">ATP synthesis</keyword>
<dbReference type="Proteomes" id="UP001302349">
    <property type="component" value="Chromosome"/>
</dbReference>
<keyword evidence="3 15" id="KW-1003">Cell membrane</keyword>
<name>A0ABZ0ILN4_9BACT</name>
<dbReference type="PANTHER" id="PTHR33445">
    <property type="entry name" value="ATP SYNTHASE SUBUNIT B', CHLOROPLASTIC"/>
    <property type="match status" value="1"/>
</dbReference>
<evidence type="ECO:0000256" key="1">
    <source>
        <dbReference type="ARBA" id="ARBA00005513"/>
    </source>
</evidence>
<dbReference type="InterPro" id="IPR028987">
    <property type="entry name" value="ATP_synth_B-like_membr_sf"/>
</dbReference>
<comment type="subunit">
    <text evidence="13">F-type ATPases have 2 components, F(1) - the catalytic core - and F(0) - the membrane proton channel. F(1) has five subunits: alpha(3), beta(3), gamma(1), delta(1), epsilon(1). F(0) has four main subunits: a(1), b(2) and c(10-14). The alpha and beta chains form an alternating ring which encloses part of the gamma chain. F(1) is attached to F(0) by a central stalk formed by the gamma and epsilon chains, while a peripheral stalk is formed by the delta and b chains.</text>
</comment>
<keyword evidence="9 15" id="KW-0472">Membrane</keyword>
<evidence type="ECO:0000256" key="14">
    <source>
        <dbReference type="ARBA" id="ARBA00037847"/>
    </source>
</evidence>
<evidence type="ECO:0000256" key="6">
    <source>
        <dbReference type="ARBA" id="ARBA00022781"/>
    </source>
</evidence>
<evidence type="ECO:0000256" key="16">
    <source>
        <dbReference type="RuleBase" id="RU003848"/>
    </source>
</evidence>
<reference evidence="18 19" key="1">
    <citation type="journal article" date="2023" name="Microbiol. Resour. Announc.">
        <title>Complete Genome Sequence of Imperialibacter roseus strain P4T.</title>
        <authorList>
            <person name="Tizabi D.R."/>
            <person name="Bachvaroff T."/>
            <person name="Hill R.T."/>
        </authorList>
    </citation>
    <scope>NUCLEOTIDE SEQUENCE [LARGE SCALE GENOMIC DNA]</scope>
    <source>
        <strain evidence="18 19">P4T</strain>
    </source>
</reference>
<comment type="subunit">
    <text evidence="15">F-type ATPases have 2 components, F(1) - the catalytic core - and F(0) - the membrane proton channel. F(1) has five subunits: alpha(3), beta(3), gamma(1), delta(1), epsilon(1). F(0) has three main subunits: a(1), b(2) and c(10-14). The alpha and beta chains form an alternating ring which encloses part of the gamma chain. F(1) is attached to F(0) by a central stalk formed by the gamma and epsilon chains, while a peripheral stalk is formed by the delta and b chains.</text>
</comment>
<dbReference type="Pfam" id="PF00430">
    <property type="entry name" value="ATP-synt_B"/>
    <property type="match status" value="1"/>
</dbReference>
<dbReference type="EMBL" id="CP136051">
    <property type="protein sequence ID" value="WOK05940.1"/>
    <property type="molecule type" value="Genomic_DNA"/>
</dbReference>
<organism evidence="18 19">
    <name type="scientific">Imperialibacter roseus</name>
    <dbReference type="NCBI Taxonomy" id="1324217"/>
    <lineage>
        <taxon>Bacteria</taxon>
        <taxon>Pseudomonadati</taxon>
        <taxon>Bacteroidota</taxon>
        <taxon>Cytophagia</taxon>
        <taxon>Cytophagales</taxon>
        <taxon>Flammeovirgaceae</taxon>
        <taxon>Imperialibacter</taxon>
    </lineage>
</organism>
<evidence type="ECO:0000256" key="7">
    <source>
        <dbReference type="ARBA" id="ARBA00022989"/>
    </source>
</evidence>
<dbReference type="NCBIfam" id="TIGR01144">
    <property type="entry name" value="ATP_synt_b"/>
    <property type="match status" value="1"/>
</dbReference>
<gene>
    <name evidence="15 18" type="primary">atpF</name>
    <name evidence="18" type="ORF">RT717_22955</name>
</gene>
<evidence type="ECO:0000256" key="2">
    <source>
        <dbReference type="ARBA" id="ARBA00022448"/>
    </source>
</evidence>
<accession>A0ABZ0ILN4</accession>
<comment type="similarity">
    <text evidence="1 15 16">Belongs to the ATPase B chain family.</text>
</comment>
<sequence length="164" mass="18329">MELLTPGIGLIFWQTVIFIIVFIVLLTFAWRPIADALKAREGFINDALKSAELAKEEMAQLKEDNELLLEDARKERDHILKEALAAANRIKEEAKADTSKIAEKMIADAKSSIENEKKAALAEVQNLVAEISLDIAEKVLRKNLSGDKAQKALVDEYIKDLKVN</sequence>
<keyword evidence="19" id="KW-1185">Reference proteome</keyword>
<evidence type="ECO:0000256" key="11">
    <source>
        <dbReference type="ARBA" id="ARBA00025198"/>
    </source>
</evidence>
<feature type="coiled-coil region" evidence="17">
    <location>
        <begin position="44"/>
        <end position="82"/>
    </location>
</feature>
<keyword evidence="17" id="KW-0175">Coiled coil</keyword>
<evidence type="ECO:0000256" key="13">
    <source>
        <dbReference type="ARBA" id="ARBA00026054"/>
    </source>
</evidence>
<keyword evidence="8 15" id="KW-0406">Ion transport</keyword>
<evidence type="ECO:0000256" key="10">
    <source>
        <dbReference type="ARBA" id="ARBA00023310"/>
    </source>
</evidence>
<evidence type="ECO:0000256" key="4">
    <source>
        <dbReference type="ARBA" id="ARBA00022547"/>
    </source>
</evidence>
<evidence type="ECO:0000256" key="17">
    <source>
        <dbReference type="SAM" id="Coils"/>
    </source>
</evidence>
<evidence type="ECO:0000313" key="18">
    <source>
        <dbReference type="EMBL" id="WOK05940.1"/>
    </source>
</evidence>
<dbReference type="CDD" id="cd06503">
    <property type="entry name" value="ATP-synt_Fo_b"/>
    <property type="match status" value="1"/>
</dbReference>
<evidence type="ECO:0000256" key="5">
    <source>
        <dbReference type="ARBA" id="ARBA00022692"/>
    </source>
</evidence>
<evidence type="ECO:0000256" key="15">
    <source>
        <dbReference type="HAMAP-Rule" id="MF_01398"/>
    </source>
</evidence>
<evidence type="ECO:0000256" key="8">
    <source>
        <dbReference type="ARBA" id="ARBA00023065"/>
    </source>
</evidence>
<proteinExistence type="inferred from homology"/>